<name>A0A099KMV9_COLPS</name>
<comment type="caution">
    <text evidence="1">The sequence shown here is derived from an EMBL/GenBank/DDBJ whole genome shotgun (WGS) entry which is preliminary data.</text>
</comment>
<proteinExistence type="predicted"/>
<protein>
    <recommendedName>
        <fullName evidence="3">DUF3010 domain-containing protein</fullName>
    </recommendedName>
</protein>
<evidence type="ECO:0000313" key="1">
    <source>
        <dbReference type="EMBL" id="KGJ91811.1"/>
    </source>
</evidence>
<reference evidence="1 2" key="1">
    <citation type="submission" date="2014-08" db="EMBL/GenBank/DDBJ databases">
        <title>Genomic and Phenotypic Diversity of Colwellia psychrerythraea strains from Disparate Marine Basins.</title>
        <authorList>
            <person name="Techtmann S.M."/>
            <person name="Stelling S.C."/>
            <person name="Utturkar S.M."/>
            <person name="Alshibli N."/>
            <person name="Harris A."/>
            <person name="Brown S.D."/>
            <person name="Hazen T.C."/>
        </authorList>
    </citation>
    <scope>NUCLEOTIDE SEQUENCE [LARGE SCALE GENOMIC DNA]</scope>
    <source>
        <strain evidence="1 2">GAB14E</strain>
    </source>
</reference>
<dbReference type="Proteomes" id="UP000029868">
    <property type="component" value="Unassembled WGS sequence"/>
</dbReference>
<dbReference type="EMBL" id="JQEC01000039">
    <property type="protein sequence ID" value="KGJ91811.1"/>
    <property type="molecule type" value="Genomic_DNA"/>
</dbReference>
<accession>A0A099KMV9</accession>
<evidence type="ECO:0000313" key="2">
    <source>
        <dbReference type="Proteomes" id="UP000029868"/>
    </source>
</evidence>
<dbReference type="OrthoDB" id="6214536at2"/>
<sequence>MIACGVEIKSNDAIICIMSKENNLYDIPHTRVQKISLDNAGDAEQVQKFQFTFAKLMEDYQVTHVQIKGRALKGKFSGGPIGFKIEAAIQLISDLNVEILAGSFIKKELSKSQIDIDFRDTGLKQYQEEAFTTVFAYLESQNNAYNVQPESNNQAD</sequence>
<organism evidence="1 2">
    <name type="scientific">Colwellia psychrerythraea</name>
    <name type="common">Vibrio psychroerythus</name>
    <dbReference type="NCBI Taxonomy" id="28229"/>
    <lineage>
        <taxon>Bacteria</taxon>
        <taxon>Pseudomonadati</taxon>
        <taxon>Pseudomonadota</taxon>
        <taxon>Gammaproteobacteria</taxon>
        <taxon>Alteromonadales</taxon>
        <taxon>Colwelliaceae</taxon>
        <taxon>Colwellia</taxon>
    </lineage>
</organism>
<dbReference type="AlphaFoldDB" id="A0A099KMV9"/>
<evidence type="ECO:0008006" key="3">
    <source>
        <dbReference type="Google" id="ProtNLM"/>
    </source>
</evidence>
<gene>
    <name evidence="1" type="ORF">GAB14E_2968</name>
</gene>
<dbReference type="Pfam" id="PF11215">
    <property type="entry name" value="DUF3010"/>
    <property type="match status" value="1"/>
</dbReference>
<dbReference type="PATRIC" id="fig|28229.3.peg.2687"/>
<dbReference type="InterPro" id="IPR021378">
    <property type="entry name" value="DUF3010"/>
</dbReference>
<dbReference type="RefSeq" id="WP_033082705.1">
    <property type="nucleotide sequence ID" value="NZ_JQEC01000039.1"/>
</dbReference>